<reference evidence="1 2" key="1">
    <citation type="submission" date="2018-08" db="EMBL/GenBank/DDBJ databases">
        <title>Henriciella mobilis sp. nov., isolated from seawater.</title>
        <authorList>
            <person name="Cheng H."/>
            <person name="Wu Y.-H."/>
            <person name="Xu X.-W."/>
            <person name="Guo L.-L."/>
        </authorList>
    </citation>
    <scope>NUCLEOTIDE SEQUENCE [LARGE SCALE GENOMIC DNA]</scope>
    <source>
        <strain evidence="1 2">CCUG66934</strain>
    </source>
</reference>
<comment type="caution">
    <text evidence="1">The sequence shown here is derived from an EMBL/GenBank/DDBJ whole genome shotgun (WGS) entry which is preliminary data.</text>
</comment>
<name>A0A399QW07_9PROT</name>
<accession>A0A399QW07</accession>
<evidence type="ECO:0000313" key="2">
    <source>
        <dbReference type="Proteomes" id="UP000265431"/>
    </source>
</evidence>
<keyword evidence="2" id="KW-1185">Reference proteome</keyword>
<evidence type="ECO:0000313" key="1">
    <source>
        <dbReference type="EMBL" id="RIJ23266.1"/>
    </source>
</evidence>
<organism evidence="1 2">
    <name type="scientific">Henriciella barbarensis</name>
    <dbReference type="NCBI Taxonomy" id="86342"/>
    <lineage>
        <taxon>Bacteria</taxon>
        <taxon>Pseudomonadati</taxon>
        <taxon>Pseudomonadota</taxon>
        <taxon>Alphaproteobacteria</taxon>
        <taxon>Hyphomonadales</taxon>
        <taxon>Hyphomonadaceae</taxon>
        <taxon>Henriciella</taxon>
    </lineage>
</organism>
<gene>
    <name evidence="1" type="ORF">D1224_03030</name>
</gene>
<protein>
    <submittedName>
        <fullName evidence="1">Uncharacterized protein</fullName>
    </submittedName>
</protein>
<dbReference type="PROSITE" id="PS51257">
    <property type="entry name" value="PROKAR_LIPOPROTEIN"/>
    <property type="match status" value="1"/>
</dbReference>
<sequence length="183" mass="19938">MRKALLTFGGLLIAACSGDEPTPNVSASPQTTLVDERLSELSCKPSAHVADEAVKDCQSSVGGELYIIQAVGGCLISPGKLPDEWAEGEPVRRCMPDLIWRTDNGMAVALAYRVSQYDDDPLDIERDYFRGNWIITTVGGPDQDVCATHSIRGIGARDVVLRELRDLSLPRDCDGKQTYIDVN</sequence>
<proteinExistence type="predicted"/>
<dbReference type="AlphaFoldDB" id="A0A399QW07"/>
<dbReference type="Proteomes" id="UP000265431">
    <property type="component" value="Unassembled WGS sequence"/>
</dbReference>
<dbReference type="EMBL" id="QWGB01000005">
    <property type="protein sequence ID" value="RIJ23266.1"/>
    <property type="molecule type" value="Genomic_DNA"/>
</dbReference>